<dbReference type="Proteomes" id="UP001199322">
    <property type="component" value="Unassembled WGS sequence"/>
</dbReference>
<organism evidence="4 5">
    <name type="scientific">Ralstonia pickettii</name>
    <name type="common">Burkholderia pickettii</name>
    <dbReference type="NCBI Taxonomy" id="329"/>
    <lineage>
        <taxon>Bacteria</taxon>
        <taxon>Pseudomonadati</taxon>
        <taxon>Pseudomonadota</taxon>
        <taxon>Betaproteobacteria</taxon>
        <taxon>Burkholderiales</taxon>
        <taxon>Burkholderiaceae</taxon>
        <taxon>Ralstonia</taxon>
    </lineage>
</organism>
<dbReference type="OMA" id="AGRTHNY"/>
<sequence length="97" mass="10617">MDTSPAGQYKGFDIYPLAFQHERTARWPEAREDRSYNAAVMICRAGESPEPGQTQVFRLSGDRQFSNVGAARIAALRFAESIIDGDVPELSLPADGA</sequence>
<dbReference type="GeneID" id="61390418"/>
<dbReference type="Proteomes" id="UP001189303">
    <property type="component" value="Unassembled WGS sequence"/>
</dbReference>
<accession>A0A1C0XDG5</accession>
<protein>
    <submittedName>
        <fullName evidence="4">Uncharacterized protein</fullName>
    </submittedName>
</protein>
<reference evidence="3 6" key="3">
    <citation type="submission" date="2019-11" db="EMBL/GenBank/DDBJ databases">
        <title>Phenotypic characterization of an OXA-22 and OXA-60 co-producing Ralstonia pickettii clinical strain.</title>
        <authorList>
            <person name="He F."/>
        </authorList>
    </citation>
    <scope>NUCLEOTIDE SEQUENCE [LARGE SCALE GENOMIC DNA]</scope>
    <source>
        <strain evidence="3 6">PSLESD1</strain>
    </source>
</reference>
<reference evidence="1 7" key="4">
    <citation type="submission" date="2023-07" db="EMBL/GenBank/DDBJ databases">
        <authorList>
            <person name="Peeters C."/>
        </authorList>
    </citation>
    <scope>NUCLEOTIDE SEQUENCE [LARGE SCALE GENOMIC DNA]</scope>
    <source>
        <strain evidence="1 7">R-38712</strain>
    </source>
</reference>
<evidence type="ECO:0000313" key="1">
    <source>
        <dbReference type="EMBL" id="CAJ0722765.1"/>
    </source>
</evidence>
<keyword evidence="7" id="KW-1185">Reference proteome</keyword>
<evidence type="ECO:0000313" key="6">
    <source>
        <dbReference type="Proteomes" id="UP000441032"/>
    </source>
</evidence>
<reference evidence="4 5" key="1">
    <citation type="submission" date="2017-12" db="EMBL/GenBank/DDBJ databases">
        <title>Draft genome sequence of Ralstonia pickettii 52.</title>
        <authorList>
            <person name="Zheng B."/>
        </authorList>
    </citation>
    <scope>NUCLEOTIDE SEQUENCE [LARGE SCALE GENOMIC DNA]</scope>
    <source>
        <strain evidence="4 5">52</strain>
    </source>
</reference>
<dbReference type="EMBL" id="WJYN01000003">
    <property type="protein sequence ID" value="MRS98848.1"/>
    <property type="molecule type" value="Genomic_DNA"/>
</dbReference>
<reference evidence="2" key="2">
    <citation type="submission" date="2018-06" db="EMBL/GenBank/DDBJ databases">
        <authorList>
            <person name="O'Rourke A."/>
        </authorList>
    </citation>
    <scope>NUCLEOTIDE SEQUENCE</scope>
    <source>
        <strain evidence="2">132550021-3</strain>
    </source>
</reference>
<evidence type="ECO:0000313" key="7">
    <source>
        <dbReference type="Proteomes" id="UP001189303"/>
    </source>
</evidence>
<dbReference type="EMBL" id="CATWFT010000002">
    <property type="protein sequence ID" value="CAJ0722765.1"/>
    <property type="molecule type" value="Genomic_DNA"/>
</dbReference>
<dbReference type="AlphaFoldDB" id="A0A1C0XDG5"/>
<proteinExistence type="predicted"/>
<dbReference type="OrthoDB" id="8926334at2"/>
<dbReference type="Proteomes" id="UP000441032">
    <property type="component" value="Unassembled WGS sequence"/>
</dbReference>
<dbReference type="EMBL" id="QGBI01000005">
    <property type="protein sequence ID" value="MBX3889675.1"/>
    <property type="molecule type" value="Genomic_DNA"/>
</dbReference>
<evidence type="ECO:0000313" key="5">
    <source>
        <dbReference type="Proteomes" id="UP000234456"/>
    </source>
</evidence>
<dbReference type="Proteomes" id="UP000234456">
    <property type="component" value="Unassembled WGS sequence"/>
</dbReference>
<evidence type="ECO:0000313" key="2">
    <source>
        <dbReference type="EMBL" id="MBX3889675.1"/>
    </source>
</evidence>
<gene>
    <name evidence="4" type="ORF">C0Q88_16625</name>
    <name evidence="2" type="ORF">DEE74_07345</name>
    <name evidence="3" type="ORF">GJQ57_09295</name>
    <name evidence="1" type="ORF">R38712_01304</name>
</gene>
<name>A0A1C0XDG5_RALPI</name>
<comment type="caution">
    <text evidence="4">The sequence shown here is derived from an EMBL/GenBank/DDBJ whole genome shotgun (WGS) entry which is preliminary data.</text>
</comment>
<evidence type="ECO:0000313" key="3">
    <source>
        <dbReference type="EMBL" id="MRS98848.1"/>
    </source>
</evidence>
<dbReference type="RefSeq" id="WP_004631110.1">
    <property type="nucleotide sequence ID" value="NZ_CABKQE010000003.1"/>
</dbReference>
<evidence type="ECO:0000313" key="4">
    <source>
        <dbReference type="EMBL" id="PLC41232.1"/>
    </source>
</evidence>
<dbReference type="EMBL" id="PKQE01000004">
    <property type="protein sequence ID" value="PLC41232.1"/>
    <property type="molecule type" value="Genomic_DNA"/>
</dbReference>